<dbReference type="STRING" id="279824.SAMN03080617_00227"/>
<evidence type="ECO:0000313" key="12">
    <source>
        <dbReference type="Proteomes" id="UP000198756"/>
    </source>
</evidence>
<keyword evidence="9" id="KW-0812">Transmembrane</keyword>
<dbReference type="InterPro" id="IPR019734">
    <property type="entry name" value="TPR_rpt"/>
</dbReference>
<keyword evidence="3" id="KW-0597">Phosphoprotein</keyword>
<feature type="transmembrane region" description="Helical" evidence="9">
    <location>
        <begin position="425"/>
        <end position="448"/>
    </location>
</feature>
<dbReference type="AlphaFoldDB" id="A0A1G5UZQ3"/>
<dbReference type="InterPro" id="IPR036890">
    <property type="entry name" value="HATPase_C_sf"/>
</dbReference>
<feature type="coiled-coil region" evidence="8">
    <location>
        <begin position="390"/>
        <end position="419"/>
    </location>
</feature>
<dbReference type="InterPro" id="IPR005467">
    <property type="entry name" value="His_kinase_dom"/>
</dbReference>
<dbReference type="SMART" id="SM00028">
    <property type="entry name" value="TPR"/>
    <property type="match status" value="6"/>
</dbReference>
<reference evidence="12" key="1">
    <citation type="submission" date="2016-10" db="EMBL/GenBank/DDBJ databases">
        <authorList>
            <person name="Varghese N."/>
            <person name="Submissions S."/>
        </authorList>
    </citation>
    <scope>NUCLEOTIDE SEQUENCE [LARGE SCALE GENOMIC DNA]</scope>
    <source>
        <strain evidence="12">DSM 22703</strain>
    </source>
</reference>
<keyword evidence="12" id="KW-1185">Reference proteome</keyword>
<dbReference type="InterPro" id="IPR011495">
    <property type="entry name" value="Sig_transdc_His_kin_sub2_dim/P"/>
</dbReference>
<dbReference type="EMBL" id="FMXE01000002">
    <property type="protein sequence ID" value="SDA39109.1"/>
    <property type="molecule type" value="Genomic_DNA"/>
</dbReference>
<dbReference type="Pfam" id="PF13424">
    <property type="entry name" value="TPR_12"/>
    <property type="match status" value="1"/>
</dbReference>
<keyword evidence="4" id="KW-0808">Transferase</keyword>
<proteinExistence type="predicted"/>
<protein>
    <recommendedName>
        <fullName evidence="2">histidine kinase</fullName>
        <ecNumber evidence="2">2.7.13.3</ecNumber>
    </recommendedName>
</protein>
<dbReference type="SUPFAM" id="SSF48452">
    <property type="entry name" value="TPR-like"/>
    <property type="match status" value="2"/>
</dbReference>
<keyword evidence="9" id="KW-0472">Membrane</keyword>
<dbReference type="InterPro" id="IPR003594">
    <property type="entry name" value="HATPase_dom"/>
</dbReference>
<dbReference type="GO" id="GO:0004673">
    <property type="term" value="F:protein histidine kinase activity"/>
    <property type="evidence" value="ECO:0007669"/>
    <property type="project" value="UniProtKB-EC"/>
</dbReference>
<evidence type="ECO:0000259" key="10">
    <source>
        <dbReference type="PROSITE" id="PS50109"/>
    </source>
</evidence>
<evidence type="ECO:0000256" key="1">
    <source>
        <dbReference type="ARBA" id="ARBA00000085"/>
    </source>
</evidence>
<evidence type="ECO:0000256" key="3">
    <source>
        <dbReference type="ARBA" id="ARBA00022553"/>
    </source>
</evidence>
<dbReference type="Gene3D" id="3.30.565.10">
    <property type="entry name" value="Histidine kinase-like ATPase, C-terminal domain"/>
    <property type="match status" value="1"/>
</dbReference>
<keyword evidence="8" id="KW-0175">Coiled coil</keyword>
<keyword evidence="5" id="KW-0547">Nucleotide-binding</keyword>
<dbReference type="PROSITE" id="PS50109">
    <property type="entry name" value="HIS_KIN"/>
    <property type="match status" value="1"/>
</dbReference>
<dbReference type="Pfam" id="PF02518">
    <property type="entry name" value="HATPase_c"/>
    <property type="match status" value="1"/>
</dbReference>
<dbReference type="Pfam" id="PF07568">
    <property type="entry name" value="HisKA_2"/>
    <property type="match status" value="1"/>
</dbReference>
<evidence type="ECO:0000256" key="5">
    <source>
        <dbReference type="ARBA" id="ARBA00022741"/>
    </source>
</evidence>
<evidence type="ECO:0000256" key="6">
    <source>
        <dbReference type="ARBA" id="ARBA00022777"/>
    </source>
</evidence>
<evidence type="ECO:0000313" key="11">
    <source>
        <dbReference type="EMBL" id="SDA39109.1"/>
    </source>
</evidence>
<dbReference type="SMART" id="SM00387">
    <property type="entry name" value="HATPase_c"/>
    <property type="match status" value="1"/>
</dbReference>
<keyword evidence="7" id="KW-0067">ATP-binding</keyword>
<dbReference type="SUPFAM" id="SSF55874">
    <property type="entry name" value="ATPase domain of HSP90 chaperone/DNA topoisomerase II/histidine kinase"/>
    <property type="match status" value="1"/>
</dbReference>
<keyword evidence="6 11" id="KW-0418">Kinase</keyword>
<dbReference type="GO" id="GO:0005524">
    <property type="term" value="F:ATP binding"/>
    <property type="evidence" value="ECO:0007669"/>
    <property type="project" value="UniProtKB-KW"/>
</dbReference>
<dbReference type="PANTHER" id="PTHR41523">
    <property type="entry name" value="TWO-COMPONENT SYSTEM SENSOR PROTEIN"/>
    <property type="match status" value="1"/>
</dbReference>
<dbReference type="Proteomes" id="UP000198756">
    <property type="component" value="Unassembled WGS sequence"/>
</dbReference>
<keyword evidence="9" id="KW-1133">Transmembrane helix</keyword>
<feature type="domain" description="Histidine kinase" evidence="10">
    <location>
        <begin position="471"/>
        <end position="664"/>
    </location>
</feature>
<dbReference type="EC" id="2.7.13.3" evidence="2"/>
<accession>A0A1G5UZQ3</accession>
<evidence type="ECO:0000256" key="4">
    <source>
        <dbReference type="ARBA" id="ARBA00022679"/>
    </source>
</evidence>
<dbReference type="Gene3D" id="1.25.40.10">
    <property type="entry name" value="Tetratricopeptide repeat domain"/>
    <property type="match status" value="2"/>
</dbReference>
<name>A0A1G5UZQ3_9BACT</name>
<evidence type="ECO:0000256" key="2">
    <source>
        <dbReference type="ARBA" id="ARBA00012438"/>
    </source>
</evidence>
<evidence type="ECO:0000256" key="9">
    <source>
        <dbReference type="SAM" id="Phobius"/>
    </source>
</evidence>
<dbReference type="Gene3D" id="3.30.450.20">
    <property type="entry name" value="PAS domain"/>
    <property type="match status" value="1"/>
</dbReference>
<organism evidence="11 12">
    <name type="scientific">Algoriphagus alkaliphilus</name>
    <dbReference type="NCBI Taxonomy" id="279824"/>
    <lineage>
        <taxon>Bacteria</taxon>
        <taxon>Pseudomonadati</taxon>
        <taxon>Bacteroidota</taxon>
        <taxon>Cytophagia</taxon>
        <taxon>Cytophagales</taxon>
        <taxon>Cyclobacteriaceae</taxon>
        <taxon>Algoriphagus</taxon>
    </lineage>
</organism>
<sequence>MQKIDIQKLIICYIYFMKRIYILLIFLIPNLAIAQIMEKNGLFHYKKVFVESDYFGPEYLVELENSLIKITDDSLMRLQILNDLGYHYHTRNLNKALKLINQGLNEATDLNNTYWQGRLQVSQGAILLRMEELELAELILKNAISKIPEAESWLLYTNLGYVFERLGDLGKAFDFAAKTLKIGETYGDQKAIAMAYSDMSNLFWKQGKFDIGLEYGLKSLAIFEKRGIKDLDYDFTLHVVGNNLVELGNLRQAEKYFQQSIQIGENYGFYNNLSDSHIALSELYVKKEEYENAITSGKEALKYAELLENDFMIMRSYLAMGRASNAAGNFNAASDFLGKSIQVATPDFGDKYYLSLVYLELSKALEGSQQFALALEASRKYDQLRQDVFTDQANEQISLLQTQMELSQKENTIKLQEAKLSKSKILQAFILTLSGILVVFLFILYRIFLRKKRYSQLLENKNLEKEFLLKEIHHRVKNNLETISSLLSLQTSKIESREFQAIMEETQNRVHSMGMIHQRLYQGENMKSIEMKGFFESLGNYIIDTFDASDRIHFCSEMEPLELDVDLAIPIGLIVNELISNSLKYAFPENRFGEIGVRLVEKDNHLFLIVTDNGVGMTSDPPILGTGFGTELIRLLTVQLDGKMTLQAQNGTAIFFEFHLNKAA</sequence>
<dbReference type="PANTHER" id="PTHR41523:SF8">
    <property type="entry name" value="ETHYLENE RESPONSE SENSOR PROTEIN"/>
    <property type="match status" value="1"/>
</dbReference>
<dbReference type="InterPro" id="IPR011990">
    <property type="entry name" value="TPR-like_helical_dom_sf"/>
</dbReference>
<gene>
    <name evidence="11" type="ORF">SAMN03080617_00227</name>
</gene>
<feature type="transmembrane region" description="Helical" evidence="9">
    <location>
        <begin position="20"/>
        <end position="37"/>
    </location>
</feature>
<evidence type="ECO:0000256" key="7">
    <source>
        <dbReference type="ARBA" id="ARBA00022840"/>
    </source>
</evidence>
<comment type="catalytic activity">
    <reaction evidence="1">
        <text>ATP + protein L-histidine = ADP + protein N-phospho-L-histidine.</text>
        <dbReference type="EC" id="2.7.13.3"/>
    </reaction>
</comment>
<evidence type="ECO:0000256" key="8">
    <source>
        <dbReference type="SAM" id="Coils"/>
    </source>
</evidence>